<evidence type="ECO:0000256" key="7">
    <source>
        <dbReference type="ARBA" id="ARBA00022763"/>
    </source>
</evidence>
<dbReference type="InterPro" id="IPR014009">
    <property type="entry name" value="PIK_FAT"/>
</dbReference>
<dbReference type="Pfam" id="PF02259">
    <property type="entry name" value="FAT"/>
    <property type="match status" value="1"/>
</dbReference>
<dbReference type="PANTHER" id="PTHR11139">
    <property type="entry name" value="ATAXIA TELANGIECTASIA MUTATED ATM -RELATED"/>
    <property type="match status" value="1"/>
</dbReference>
<protein>
    <recommendedName>
        <fullName evidence="12">Serine/threonine-protein kinase ATR</fullName>
        <ecNumber evidence="3">2.7.11.1</ecNumber>
    </recommendedName>
</protein>
<evidence type="ECO:0000256" key="9">
    <source>
        <dbReference type="ARBA" id="ARBA00022840"/>
    </source>
</evidence>
<feature type="domain" description="FAT" evidence="14">
    <location>
        <begin position="1141"/>
        <end position="1681"/>
    </location>
</feature>
<evidence type="ECO:0000313" key="16">
    <source>
        <dbReference type="EMBL" id="CAI8044712.1"/>
    </source>
</evidence>
<gene>
    <name evidence="16" type="ORF">GBAR_LOCUS24779</name>
</gene>
<dbReference type="GO" id="GO:0005634">
    <property type="term" value="C:nucleus"/>
    <property type="evidence" value="ECO:0007669"/>
    <property type="project" value="UniProtKB-SubCell"/>
</dbReference>
<evidence type="ECO:0000256" key="3">
    <source>
        <dbReference type="ARBA" id="ARBA00012513"/>
    </source>
</evidence>
<dbReference type="PROSITE" id="PS00916">
    <property type="entry name" value="PI3_4_KINASE_2"/>
    <property type="match status" value="1"/>
</dbReference>
<dbReference type="GO" id="GO:0006281">
    <property type="term" value="P:DNA repair"/>
    <property type="evidence" value="ECO:0007669"/>
    <property type="project" value="UniProtKB-KW"/>
</dbReference>
<keyword evidence="10" id="KW-0234">DNA repair</keyword>
<dbReference type="FunFam" id="1.10.1070.11:FF:000009">
    <property type="entry name" value="Putative serine/threonine-protein kinase ATR"/>
    <property type="match status" value="1"/>
</dbReference>
<evidence type="ECO:0000259" key="13">
    <source>
        <dbReference type="PROSITE" id="PS50290"/>
    </source>
</evidence>
<keyword evidence="5" id="KW-0808">Transferase</keyword>
<evidence type="ECO:0000256" key="10">
    <source>
        <dbReference type="ARBA" id="ARBA00023204"/>
    </source>
</evidence>
<dbReference type="SUPFAM" id="SSF56112">
    <property type="entry name" value="Protein kinase-like (PK-like)"/>
    <property type="match status" value="1"/>
</dbReference>
<dbReference type="GO" id="GO:0000723">
    <property type="term" value="P:telomere maintenance"/>
    <property type="evidence" value="ECO:0007669"/>
    <property type="project" value="TreeGrafter"/>
</dbReference>
<dbReference type="InterPro" id="IPR011990">
    <property type="entry name" value="TPR-like_helical_dom_sf"/>
</dbReference>
<dbReference type="SUPFAM" id="SSF48371">
    <property type="entry name" value="ARM repeat"/>
    <property type="match status" value="2"/>
</dbReference>
<dbReference type="InterPro" id="IPR012993">
    <property type="entry name" value="UME"/>
</dbReference>
<keyword evidence="4" id="KW-0723">Serine/threonine-protein kinase</keyword>
<dbReference type="Pfam" id="PF25030">
    <property type="entry name" value="M-HEAT_ATR"/>
    <property type="match status" value="1"/>
</dbReference>
<keyword evidence="8 16" id="KW-0418">Kinase</keyword>
<evidence type="ECO:0000256" key="2">
    <source>
        <dbReference type="ARBA" id="ARBA00010769"/>
    </source>
</evidence>
<evidence type="ECO:0000256" key="11">
    <source>
        <dbReference type="ARBA" id="ARBA00023242"/>
    </source>
</evidence>
<dbReference type="SUPFAM" id="SSF48452">
    <property type="entry name" value="TPR-like"/>
    <property type="match status" value="1"/>
</dbReference>
<dbReference type="CDD" id="cd00892">
    <property type="entry name" value="PIKKc_ATR"/>
    <property type="match status" value="1"/>
</dbReference>
<dbReference type="PANTHER" id="PTHR11139:SF69">
    <property type="entry name" value="SERINE_THREONINE-PROTEIN KINASE ATR"/>
    <property type="match status" value="1"/>
</dbReference>
<dbReference type="InterPro" id="IPR016024">
    <property type="entry name" value="ARM-type_fold"/>
</dbReference>
<evidence type="ECO:0000256" key="5">
    <source>
        <dbReference type="ARBA" id="ARBA00022679"/>
    </source>
</evidence>
<dbReference type="InterPro" id="IPR036940">
    <property type="entry name" value="PI3/4_kinase_cat_sf"/>
</dbReference>
<keyword evidence="17" id="KW-1185">Reference proteome</keyword>
<dbReference type="EMBL" id="CASHTH010003418">
    <property type="protein sequence ID" value="CAI8044712.1"/>
    <property type="molecule type" value="Genomic_DNA"/>
</dbReference>
<dbReference type="SMART" id="SM00146">
    <property type="entry name" value="PI3Kc"/>
    <property type="match status" value="1"/>
</dbReference>
<dbReference type="InterPro" id="IPR056802">
    <property type="entry name" value="ATR-like_M-HEAT"/>
</dbReference>
<dbReference type="InterPro" id="IPR011009">
    <property type="entry name" value="Kinase-like_dom_sf"/>
</dbReference>
<evidence type="ECO:0000256" key="4">
    <source>
        <dbReference type="ARBA" id="ARBA00022527"/>
    </source>
</evidence>
<evidence type="ECO:0000313" key="17">
    <source>
        <dbReference type="Proteomes" id="UP001174909"/>
    </source>
</evidence>
<organism evidence="16 17">
    <name type="scientific">Geodia barretti</name>
    <name type="common">Barrett's horny sponge</name>
    <dbReference type="NCBI Taxonomy" id="519541"/>
    <lineage>
        <taxon>Eukaryota</taxon>
        <taxon>Metazoa</taxon>
        <taxon>Porifera</taxon>
        <taxon>Demospongiae</taxon>
        <taxon>Heteroscleromorpha</taxon>
        <taxon>Tetractinellida</taxon>
        <taxon>Astrophorina</taxon>
        <taxon>Geodiidae</taxon>
        <taxon>Geodia</taxon>
    </lineage>
</organism>
<feature type="domain" description="FATC" evidence="15">
    <location>
        <begin position="2095"/>
        <end position="2127"/>
    </location>
</feature>
<dbReference type="PROSITE" id="PS51190">
    <property type="entry name" value="FATC"/>
    <property type="match status" value="1"/>
</dbReference>
<evidence type="ECO:0000256" key="6">
    <source>
        <dbReference type="ARBA" id="ARBA00022741"/>
    </source>
</evidence>
<accession>A0AA35XBJ0</accession>
<comment type="caution">
    <text evidence="16">The sequence shown here is derived from an EMBL/GenBank/DDBJ whole genome shotgun (WGS) entry which is preliminary data.</text>
</comment>
<dbReference type="GO" id="GO:0004674">
    <property type="term" value="F:protein serine/threonine kinase activity"/>
    <property type="evidence" value="ECO:0007669"/>
    <property type="project" value="UniProtKB-KW"/>
</dbReference>
<evidence type="ECO:0000256" key="12">
    <source>
        <dbReference type="ARBA" id="ARBA00024420"/>
    </source>
</evidence>
<dbReference type="InterPro" id="IPR003151">
    <property type="entry name" value="PIK-rel_kinase_FAT"/>
</dbReference>
<sequence>MLVTVVVKKEGPDFKRYLKERKCVLEINDSTLRTLLLHKSVFCHESIMKIFQSECVQLDMLLMNLEGIRYIIEVLARLFATGHTIVSEKLLQAGRLCTLWESAIYHACKSNEHGYLYNVLSLILKSIGSLLIISGFCKFSSVVLNQCWSLLELPWKTVSDKSAAGRNISGMGRQDKDIIKSLGVLNETELESVKACSLVACVAMPPSSQANARRICFFKNALAKRSDKSVMQEVLTYLPCILATVPRCHVGALVGIVKDRVKNQELQMLFVKQLVPTILAISSKPPQRVYNTKQWNVPLPYTSVVALPSCRDCTVRVDNVIVSDALNVSIDFDQEQVVKVMLQSFSAMAVFLDDASTICYKCLPLLLHQNPIVLNAVRKNIKLLIPCEQDRVVTNLFEAFRTGTKERNQSIQDFAVSAMGEIAILKQSEGVNDYVISLLRFALRSSHHVGAIVHVQMQRIANAQKVSISKLLSHYKELICNFVVLEMLNERRKFASDDHKYMILQQVSSVFGKNNVKEFLEVVKDALIPALVCHGTRQSSGVLQFVAQKYGMTMRTLLVDNFKFIFLHLVKNGQQEDLQNVSEYLKSAGGFDMTAVLHSEALNVLNLLLLHLSTHRKRVLAGVKIVAGIKRSVTVETEEDIANYLHPRLHGVIAYFNFVLLRVDGSDGILKGKLAINSLVEVMKLMGRKYITLVKMKVIGMLRHCLSFKDDAVVECTLSAWKCFMESVETESLGPLLGQIVVALCPFVEKYTEQVSAMFEFFIIENRDALLPYFNDIYLVPEHPALKNVSDVLCASNRVKKSLQERVRHILKGVRHERSDVRRDALKALYKLQIECRNELEQCMVGSETIDPVITKIITTLLSSLRGAVDTELRGLYGKCLGELGAIDPGKLEIPSLSTVRVVMFAEIDQGFARDLLQELARAYSASSNTRTQDCCAFAIQEVLRACESNNIDSLSDGTKFWSSLPADCQEVLQPHLDSNYTASIQEPVKYTTPIFKTIKLKNFSEWIKKWCIWLIHKLKQGLPKQIFLPCTLVFQHSTSPVVYMLPYVLMCVLRCVNHGIIKQVQKEVMAVLDNMAHTKEILPEDMYSNSMCAQTIFRAIDFLTAWVVEKSKAKRKGGPHKENEDIQQVKDFINEIPKDILGLAAFKCQAYTRALMYIEMFLSANQSVLEEHLGFLQKVYVALDEPDGVAGVVAVRNSEPTMQEEIIEFESTGNYRGAAALYEQIIQENPDSISYHEGLMRCLMRQGNVTFAVMHVDGLRERKPQWVHRLNAFRVEAAWKLGQWGDLEQYLKAGSVSSKNWDVNVGYLLLAAKQKNLSGFMQRLSKVRAEQMGPLSTASYEQGSYQRGYEYIVRLHMLQELEEYVIPLISSRKKPSRHSIERWRARLSLTQESFRIREPILSLRRVMLGLEPNKHNTEIGQYWLGSTQIARSAGHIQTSESFLLKVREYALLEFNTEKAKHLRSEGASHSALLYLQKFVRKQWPENRTILEEKEKFIHAQALLLIGQWMEETAHYDTQTVLKQYKSVIDVQPKSEEGHFYLGKYYDRLMGFMAKDRPANDFLPFIIRHYGHTLEYGCKYLYQCMPRLLTLWLDFGCKVPDSGKKSQERSGAKTVQQLNDIIQTMSERLPAYQYLIAFSQLISRICHPNRNVFSMLEAIILKLIEHYPQQCLWMMVAVNKSTHHDRQERCRTILDKAKQQITGMDKLITDMVRLTDKLLEVCNKPAESGKTYSMDKICRGLTRLTTAEDFSCIMVPLQSSMTVTLPAGISDSTKHNAFPGFQPTIERFDEKVEVLPSLQKPKKITACGSDGKAYVLLCKPKDDLRKDARLMEFNSVINKCLRKHPECRQRRLHIRTYAVIPLNEECGLLEWVPNTHGLRNILIKLYQERQVCMSGRELRDAVKPAGRDAGKLKDIFLTKLLPRHPPVFGEWFLRTFPDPTAWYSSRLSYAHTAAVMSMVGYVLGLGDRHGENILFDSKSGDCVHVDFNCLFNRGETLDVAEVVPFRLTHNMIHALGATGYEGAFRKSCEITMSLMRTECDTLLCVLKTFIHDPLVEWEKVKGQPTSQDATNEKAIKIIHDIEDRLQGKYPKSKGLPLSIEGQVDGLIKDATSIDNLSKMYIGWAAFM</sequence>
<dbReference type="Pfam" id="PF23593">
    <property type="entry name" value="HEAT_ATR"/>
    <property type="match status" value="1"/>
</dbReference>
<dbReference type="Proteomes" id="UP001174909">
    <property type="component" value="Unassembled WGS sequence"/>
</dbReference>
<dbReference type="SMART" id="SM01343">
    <property type="entry name" value="FATC"/>
    <property type="match status" value="1"/>
</dbReference>
<dbReference type="InterPro" id="IPR057564">
    <property type="entry name" value="HEAT_ATR"/>
</dbReference>
<dbReference type="Pfam" id="PF00454">
    <property type="entry name" value="PI3_PI4_kinase"/>
    <property type="match status" value="1"/>
</dbReference>
<dbReference type="GO" id="GO:0005694">
    <property type="term" value="C:chromosome"/>
    <property type="evidence" value="ECO:0007669"/>
    <property type="project" value="TreeGrafter"/>
</dbReference>
<dbReference type="EC" id="2.7.11.1" evidence="3"/>
<dbReference type="GO" id="GO:0000077">
    <property type="term" value="P:DNA damage checkpoint signaling"/>
    <property type="evidence" value="ECO:0007669"/>
    <property type="project" value="TreeGrafter"/>
</dbReference>
<dbReference type="PROSITE" id="PS50290">
    <property type="entry name" value="PI3_4_KINASE_3"/>
    <property type="match status" value="1"/>
</dbReference>
<dbReference type="PROSITE" id="PS51189">
    <property type="entry name" value="FAT"/>
    <property type="match status" value="1"/>
</dbReference>
<evidence type="ECO:0000259" key="14">
    <source>
        <dbReference type="PROSITE" id="PS51189"/>
    </source>
</evidence>
<keyword evidence="11" id="KW-0539">Nucleus</keyword>
<dbReference type="Pfam" id="PF02260">
    <property type="entry name" value="FATC"/>
    <property type="match status" value="1"/>
</dbReference>
<dbReference type="Pfam" id="PF08064">
    <property type="entry name" value="UME"/>
    <property type="match status" value="1"/>
</dbReference>
<reference evidence="16" key="1">
    <citation type="submission" date="2023-03" db="EMBL/GenBank/DDBJ databases">
        <authorList>
            <person name="Steffen K."/>
            <person name="Cardenas P."/>
        </authorList>
    </citation>
    <scope>NUCLEOTIDE SEQUENCE</scope>
</reference>
<dbReference type="InterPro" id="IPR018936">
    <property type="entry name" value="PI3/4_kinase_CS"/>
</dbReference>
<name>A0AA35XBJ0_GEOBA</name>
<feature type="domain" description="PI3K/PI4K catalytic" evidence="13">
    <location>
        <begin position="1788"/>
        <end position="2103"/>
    </location>
</feature>
<comment type="subcellular location">
    <subcellularLocation>
        <location evidence="1">Nucleus</location>
    </subcellularLocation>
</comment>
<dbReference type="SMART" id="SM00802">
    <property type="entry name" value="UME"/>
    <property type="match status" value="1"/>
</dbReference>
<evidence type="ECO:0000259" key="15">
    <source>
        <dbReference type="PROSITE" id="PS51190"/>
    </source>
</evidence>
<evidence type="ECO:0000256" key="1">
    <source>
        <dbReference type="ARBA" id="ARBA00004123"/>
    </source>
</evidence>
<dbReference type="InterPro" id="IPR000403">
    <property type="entry name" value="PI3/4_kinase_cat_dom"/>
</dbReference>
<comment type="similarity">
    <text evidence="2">Belongs to the PI3/PI4-kinase family. ATM subfamily.</text>
</comment>
<dbReference type="Gene3D" id="1.10.1070.11">
    <property type="entry name" value="Phosphatidylinositol 3-/4-kinase, catalytic domain"/>
    <property type="match status" value="1"/>
</dbReference>
<dbReference type="GO" id="GO:0005524">
    <property type="term" value="F:ATP binding"/>
    <property type="evidence" value="ECO:0007669"/>
    <property type="project" value="UniProtKB-KW"/>
</dbReference>
<keyword evidence="7" id="KW-0227">DNA damage</keyword>
<evidence type="ECO:0000256" key="8">
    <source>
        <dbReference type="ARBA" id="ARBA00022777"/>
    </source>
</evidence>
<dbReference type="InterPro" id="IPR003152">
    <property type="entry name" value="FATC_dom"/>
</dbReference>
<keyword evidence="9" id="KW-0067">ATP-binding</keyword>
<dbReference type="Gene3D" id="3.30.1010.10">
    <property type="entry name" value="Phosphatidylinositol 3-kinase Catalytic Subunit, Chain A, domain 4"/>
    <property type="match status" value="1"/>
</dbReference>
<proteinExistence type="inferred from homology"/>
<dbReference type="FunFam" id="3.30.1010.10:FF:000011">
    <property type="entry name" value="serine/threonine-protein kinase ATR"/>
    <property type="match status" value="1"/>
</dbReference>
<dbReference type="InterPro" id="IPR050517">
    <property type="entry name" value="DDR_Repair_Kinase"/>
</dbReference>
<keyword evidence="6" id="KW-0547">Nucleotide-binding</keyword>
<dbReference type="Gene3D" id="1.25.40.10">
    <property type="entry name" value="Tetratricopeptide repeat domain"/>
    <property type="match status" value="1"/>
</dbReference>